<name>A0A3Q9F8V7_9BURK</name>
<keyword evidence="1" id="KW-0032">Aminotransferase</keyword>
<organism evidence="1 2">
    <name type="scientific">Burkholderia cenocepacia</name>
    <dbReference type="NCBI Taxonomy" id="95486"/>
    <lineage>
        <taxon>Bacteria</taxon>
        <taxon>Pseudomonadati</taxon>
        <taxon>Pseudomonadota</taxon>
        <taxon>Betaproteobacteria</taxon>
        <taxon>Burkholderiales</taxon>
        <taxon>Burkholderiaceae</taxon>
        <taxon>Burkholderia</taxon>
        <taxon>Burkholderia cepacia complex</taxon>
    </lineage>
</organism>
<proteinExistence type="predicted"/>
<evidence type="ECO:0000313" key="2">
    <source>
        <dbReference type="Proteomes" id="UP000277191"/>
    </source>
</evidence>
<keyword evidence="1" id="KW-0808">Transferase</keyword>
<dbReference type="GO" id="GO:0008483">
    <property type="term" value="F:transaminase activity"/>
    <property type="evidence" value="ECO:0007669"/>
    <property type="project" value="UniProtKB-KW"/>
</dbReference>
<reference evidence="1 2" key="1">
    <citation type="submission" date="2018-12" db="EMBL/GenBank/DDBJ databases">
        <title>Cadmium resistance mechanism in endophytic bacteria Burkholderia cenocepacia YG-3.</title>
        <authorList>
            <person name="Zhang X."/>
            <person name="Wang X."/>
            <person name="Zhu Y."/>
        </authorList>
    </citation>
    <scope>NUCLEOTIDE SEQUENCE [LARGE SCALE GENOMIC DNA]</scope>
    <source>
        <strain evidence="1 2">YG-3</strain>
    </source>
</reference>
<keyword evidence="1" id="KW-0670">Pyruvate</keyword>
<evidence type="ECO:0000313" key="1">
    <source>
        <dbReference type="EMBL" id="AZQ52664.1"/>
    </source>
</evidence>
<gene>
    <name evidence="1" type="ORF">D5R55_17380</name>
</gene>
<protein>
    <submittedName>
        <fullName evidence="1">2-aminoethylphosphonate--pyruvate aminotransferase</fullName>
    </submittedName>
</protein>
<accession>A0A3Q9F8V7</accession>
<sequence>MAITRPPGPRRGFYQAVKKRGYSRSRGRLAEVDAFRVGCIGHFGEAGMPGAGAAIADTLNAMSVHRMSAEAMA</sequence>
<dbReference type="Proteomes" id="UP000277191">
    <property type="component" value="Chromosome 1"/>
</dbReference>
<dbReference type="AlphaFoldDB" id="A0A3Q9F8V7"/>
<dbReference type="EMBL" id="CP034545">
    <property type="protein sequence ID" value="AZQ52664.1"/>
    <property type="molecule type" value="Genomic_DNA"/>
</dbReference>